<name>A0A409WXK1_PSICY</name>
<evidence type="ECO:0000313" key="2">
    <source>
        <dbReference type="EMBL" id="PPQ83248.1"/>
    </source>
</evidence>
<keyword evidence="3" id="KW-1185">Reference proteome</keyword>
<feature type="transmembrane region" description="Helical" evidence="1">
    <location>
        <begin position="32"/>
        <end position="55"/>
    </location>
</feature>
<dbReference type="AlphaFoldDB" id="A0A409WXK1"/>
<organism evidence="2 3">
    <name type="scientific">Psilocybe cyanescens</name>
    <dbReference type="NCBI Taxonomy" id="93625"/>
    <lineage>
        <taxon>Eukaryota</taxon>
        <taxon>Fungi</taxon>
        <taxon>Dikarya</taxon>
        <taxon>Basidiomycota</taxon>
        <taxon>Agaricomycotina</taxon>
        <taxon>Agaricomycetes</taxon>
        <taxon>Agaricomycetidae</taxon>
        <taxon>Agaricales</taxon>
        <taxon>Agaricineae</taxon>
        <taxon>Strophariaceae</taxon>
        <taxon>Psilocybe</taxon>
    </lineage>
</organism>
<sequence length="61" mass="6479">MHTDDATLFILLLKPVPTAAPSAPLKDAPTMLLLNTVTCLLLAALLSASLSASTFDIGRRW</sequence>
<gene>
    <name evidence="2" type="ORF">CVT25_004050</name>
</gene>
<keyword evidence="1" id="KW-0812">Transmembrane</keyword>
<evidence type="ECO:0000313" key="3">
    <source>
        <dbReference type="Proteomes" id="UP000283269"/>
    </source>
</evidence>
<protein>
    <submittedName>
        <fullName evidence="2">Uncharacterized protein</fullName>
    </submittedName>
</protein>
<dbReference type="EMBL" id="NHYD01003031">
    <property type="protein sequence ID" value="PPQ83248.1"/>
    <property type="molecule type" value="Genomic_DNA"/>
</dbReference>
<evidence type="ECO:0000256" key="1">
    <source>
        <dbReference type="SAM" id="Phobius"/>
    </source>
</evidence>
<dbReference type="InParanoid" id="A0A409WXK1"/>
<dbReference type="Proteomes" id="UP000283269">
    <property type="component" value="Unassembled WGS sequence"/>
</dbReference>
<reference evidence="2 3" key="1">
    <citation type="journal article" date="2018" name="Evol. Lett.">
        <title>Horizontal gene cluster transfer increased hallucinogenic mushroom diversity.</title>
        <authorList>
            <person name="Reynolds H.T."/>
            <person name="Vijayakumar V."/>
            <person name="Gluck-Thaler E."/>
            <person name="Korotkin H.B."/>
            <person name="Matheny P.B."/>
            <person name="Slot J.C."/>
        </authorList>
    </citation>
    <scope>NUCLEOTIDE SEQUENCE [LARGE SCALE GENOMIC DNA]</scope>
    <source>
        <strain evidence="2 3">2631</strain>
    </source>
</reference>
<keyword evidence="1" id="KW-1133">Transmembrane helix</keyword>
<comment type="caution">
    <text evidence="2">The sequence shown here is derived from an EMBL/GenBank/DDBJ whole genome shotgun (WGS) entry which is preliminary data.</text>
</comment>
<accession>A0A409WXK1</accession>
<keyword evidence="1" id="KW-0472">Membrane</keyword>
<proteinExistence type="predicted"/>